<name>A0A8H7VM32_9FUNG</name>
<dbReference type="Pfam" id="PF03184">
    <property type="entry name" value="DDE_1"/>
    <property type="match status" value="1"/>
</dbReference>
<dbReference type="AlphaFoldDB" id="A0A8H7VM32"/>
<dbReference type="GO" id="GO:0005634">
    <property type="term" value="C:nucleus"/>
    <property type="evidence" value="ECO:0007669"/>
    <property type="project" value="TreeGrafter"/>
</dbReference>
<protein>
    <recommendedName>
        <fullName evidence="2">HTH CENPB-type domain-containing protein</fullName>
    </recommendedName>
</protein>
<evidence type="ECO:0000313" key="4">
    <source>
        <dbReference type="Proteomes" id="UP000646827"/>
    </source>
</evidence>
<dbReference type="InterPro" id="IPR009057">
    <property type="entry name" value="Homeodomain-like_sf"/>
</dbReference>
<evidence type="ECO:0000313" key="3">
    <source>
        <dbReference type="EMBL" id="KAG2219639.1"/>
    </source>
</evidence>
<comment type="caution">
    <text evidence="3">The sequence shown here is derived from an EMBL/GenBank/DDBJ whole genome shotgun (WGS) entry which is preliminary data.</text>
</comment>
<organism evidence="3 4">
    <name type="scientific">Circinella minor</name>
    <dbReference type="NCBI Taxonomy" id="1195481"/>
    <lineage>
        <taxon>Eukaryota</taxon>
        <taxon>Fungi</taxon>
        <taxon>Fungi incertae sedis</taxon>
        <taxon>Mucoromycota</taxon>
        <taxon>Mucoromycotina</taxon>
        <taxon>Mucoromycetes</taxon>
        <taxon>Mucorales</taxon>
        <taxon>Lichtheimiaceae</taxon>
        <taxon>Circinella</taxon>
    </lineage>
</organism>
<dbReference type="Gene3D" id="1.10.10.60">
    <property type="entry name" value="Homeodomain-like"/>
    <property type="match status" value="1"/>
</dbReference>
<keyword evidence="1" id="KW-0238">DNA-binding</keyword>
<gene>
    <name evidence="3" type="ORF">INT45_012340</name>
</gene>
<dbReference type="InterPro" id="IPR050863">
    <property type="entry name" value="CenT-Element_Derived"/>
</dbReference>
<reference evidence="3 4" key="1">
    <citation type="submission" date="2020-12" db="EMBL/GenBank/DDBJ databases">
        <title>Metabolic potential, ecology and presence of endohyphal bacteria is reflected in genomic diversity of Mucoromycotina.</title>
        <authorList>
            <person name="Muszewska A."/>
            <person name="Okrasinska A."/>
            <person name="Steczkiewicz K."/>
            <person name="Drgas O."/>
            <person name="Orlowska M."/>
            <person name="Perlinska-Lenart U."/>
            <person name="Aleksandrzak-Piekarczyk T."/>
            <person name="Szatraj K."/>
            <person name="Zielenkiewicz U."/>
            <person name="Pilsyk S."/>
            <person name="Malc E."/>
            <person name="Mieczkowski P."/>
            <person name="Kruszewska J.S."/>
            <person name="Biernat P."/>
            <person name="Pawlowska J."/>
        </authorList>
    </citation>
    <scope>NUCLEOTIDE SEQUENCE [LARGE SCALE GENOMIC DNA]</scope>
    <source>
        <strain evidence="3 4">CBS 142.35</strain>
    </source>
</reference>
<dbReference type="InterPro" id="IPR004875">
    <property type="entry name" value="DDE_SF_endonuclease_dom"/>
</dbReference>
<dbReference type="OrthoDB" id="2439524at2759"/>
<dbReference type="EMBL" id="JAEPRB010000170">
    <property type="protein sequence ID" value="KAG2219639.1"/>
    <property type="molecule type" value="Genomic_DNA"/>
</dbReference>
<proteinExistence type="predicted"/>
<dbReference type="SUPFAM" id="SSF46689">
    <property type="entry name" value="Homeodomain-like"/>
    <property type="match status" value="1"/>
</dbReference>
<dbReference type="Proteomes" id="UP000646827">
    <property type="component" value="Unassembled WGS sequence"/>
</dbReference>
<dbReference type="SMART" id="SM00674">
    <property type="entry name" value="CENPB"/>
    <property type="match status" value="1"/>
</dbReference>
<dbReference type="PANTHER" id="PTHR19303:SF73">
    <property type="entry name" value="PROTEIN PDC2"/>
    <property type="match status" value="1"/>
</dbReference>
<feature type="domain" description="HTH CENPB-type" evidence="2">
    <location>
        <begin position="88"/>
        <end position="161"/>
    </location>
</feature>
<accession>A0A8H7VM32</accession>
<dbReference type="GO" id="GO:0003677">
    <property type="term" value="F:DNA binding"/>
    <property type="evidence" value="ECO:0007669"/>
    <property type="project" value="UniProtKB-KW"/>
</dbReference>
<dbReference type="Pfam" id="PF03221">
    <property type="entry name" value="HTH_Tnp_Tc5"/>
    <property type="match status" value="1"/>
</dbReference>
<dbReference type="InterPro" id="IPR006600">
    <property type="entry name" value="HTH_CenpB_DNA-bd_dom"/>
</dbReference>
<dbReference type="PANTHER" id="PTHR19303">
    <property type="entry name" value="TRANSPOSON"/>
    <property type="match status" value="1"/>
</dbReference>
<evidence type="ECO:0000259" key="2">
    <source>
        <dbReference type="PROSITE" id="PS51253"/>
    </source>
</evidence>
<dbReference type="PROSITE" id="PS51253">
    <property type="entry name" value="HTH_CENPB"/>
    <property type="match status" value="1"/>
</dbReference>
<evidence type="ECO:0000256" key="1">
    <source>
        <dbReference type="ARBA" id="ARBA00023125"/>
    </source>
</evidence>
<keyword evidence="4" id="KW-1185">Reference proteome</keyword>
<sequence length="392" mass="46062">MDIDEFEDYDFDKNKELEIDNENIENIDYKKEYYQVKEWHEIVLKTYQEYNAKDQFKLFKAPDISTISKALKHQKLQEQTETSSIDTSCKRQRKAEHPELEEALMLWIENAEDNGIPINWAMIKKAAAMFAEKLKISQDDFKISNGWQSRFRKRMQIKHHRLHGEEGSANIQTAEEFIQQIQEKISKYELKDIYNMDETAVLYRAPPASTISRNAYPGVKKDRKRLTVALTCNADGSDKREPLIIGNSEKPASFKKKLAAHYSFSLYFYNSTAWMTKKIFHVYLRRFDTAMRASNRHVLLLLDNFSGHCVEYSPTNIELIFLPPNSTSKVQPLDGGIIKTFKVHFKARQYERAYMEVTLRNRGITTHSPEQLFRIDQLHGMHWIKKSWNALD</sequence>